<dbReference type="Proteomes" id="UP000152314">
    <property type="component" value="Segment"/>
</dbReference>
<feature type="region of interest" description="Disordered" evidence="1">
    <location>
        <begin position="42"/>
        <end position="74"/>
    </location>
</feature>
<keyword evidence="3" id="KW-1185">Reference proteome</keyword>
<dbReference type="EMBL" id="KT595939">
    <property type="protein sequence ID" value="ALE14710.1"/>
    <property type="molecule type" value="Genomic_DNA"/>
</dbReference>
<evidence type="ECO:0000256" key="1">
    <source>
        <dbReference type="SAM" id="MobiDB-lite"/>
    </source>
</evidence>
<dbReference type="KEGG" id="vg:26100389"/>
<dbReference type="GeneID" id="26100389"/>
<protein>
    <submittedName>
        <fullName evidence="2">F4</fullName>
    </submittedName>
</protein>
<evidence type="ECO:0000313" key="2">
    <source>
        <dbReference type="EMBL" id="ALE14710.1"/>
    </source>
</evidence>
<accession>A0A0M4M123</accession>
<reference evidence="2 3" key="1">
    <citation type="journal article" date="2015" name="Genome Announc.">
        <title>First Complete Genome Sequence of Felis catus Gammaherpesvirus 1.</title>
        <authorList>
            <person name="Troyer R.M."/>
            <person name="Lee J.S."/>
            <person name="Vuyisich M."/>
            <person name="Chain P."/>
            <person name="Lo C.C."/>
            <person name="Kronmiller B."/>
            <person name="Bracha S."/>
            <person name="Avery A.C."/>
            <person name="VandeWoude S."/>
        </authorList>
    </citation>
    <scope>NUCLEOTIDE SEQUENCE [LARGE SCALE GENOMIC DNA]</scope>
    <source>
        <strain evidence="2">31286</strain>
    </source>
</reference>
<name>A0A0M4M123_9GAMA</name>
<sequence length="114" mass="12757">MFDDEGRPIYGPFLSPRCEFILKEQIGQQLLYYRRQQNLYKTHRPQTEELPEGSPVKPGPSFPGTLDTDPGPWGDEVAPPVSCAIYKGGYWRAARPGRPLFPRDSGPGPGAVER</sequence>
<dbReference type="RefSeq" id="YP_009173875.1">
    <property type="nucleotide sequence ID" value="NC_028099.1"/>
</dbReference>
<evidence type="ECO:0000313" key="3">
    <source>
        <dbReference type="Proteomes" id="UP000152314"/>
    </source>
</evidence>
<proteinExistence type="predicted"/>
<organism evidence="2 3">
    <name type="scientific">Felid gammaherpesvirus 1</name>
    <dbReference type="NCBI Taxonomy" id="2560468"/>
    <lineage>
        <taxon>Viruses</taxon>
        <taxon>Duplodnaviria</taxon>
        <taxon>Heunggongvirae</taxon>
        <taxon>Peploviricota</taxon>
        <taxon>Herviviricetes</taxon>
        <taxon>Herpesvirales</taxon>
        <taxon>Orthoherpesviridae</taxon>
        <taxon>Gammaherpesvirinae</taxon>
        <taxon>Percavirus</taxon>
        <taxon>Percavirus felidgamma1</taxon>
    </lineage>
</organism>